<evidence type="ECO:0000256" key="6">
    <source>
        <dbReference type="ARBA" id="ARBA00022692"/>
    </source>
</evidence>
<evidence type="ECO:0000313" key="18">
    <source>
        <dbReference type="EMBL" id="EAV43404.1"/>
    </source>
</evidence>
<evidence type="ECO:0000256" key="11">
    <source>
        <dbReference type="ARBA" id="ARBA00023310"/>
    </source>
</evidence>
<keyword evidence="18" id="KW-0378">Hydrolase</keyword>
<keyword evidence="4 15" id="KW-1003">Cell membrane</keyword>
<dbReference type="PANTHER" id="PTHR33445">
    <property type="entry name" value="ATP SYNTHASE SUBUNIT B', CHLOROPLASTIC"/>
    <property type="match status" value="1"/>
</dbReference>
<keyword evidence="10 15" id="KW-0472">Membrane</keyword>
<sequence length="159" mass="17627">MDATFWALIGLILFFVVIFYVKVPAKINGSLDDRAETIRKELEDARKMREEAQALLSEYQRKRHEAEGEAEAIIAEANSEAERLTLETSQALDEMIARRTKAAEDKIAQAESQAIAEVRAKAADIAVAAAEEILAAKVKDKVADDILTKSIAQVKERLN</sequence>
<evidence type="ECO:0000256" key="16">
    <source>
        <dbReference type="RuleBase" id="RU003848"/>
    </source>
</evidence>
<keyword evidence="7 15" id="KW-0375">Hydrogen ion transport</keyword>
<feature type="coiled-coil region" evidence="17">
    <location>
        <begin position="28"/>
        <end position="94"/>
    </location>
</feature>
<dbReference type="GeneID" id="68847373"/>
<comment type="similarity">
    <text evidence="2 15 16">Belongs to the ATPase B chain family.</text>
</comment>
<keyword evidence="6 15" id="KW-0812">Transmembrane</keyword>
<dbReference type="EMBL" id="AAUW01000010">
    <property type="protein sequence ID" value="EAV43404.1"/>
    <property type="molecule type" value="Genomic_DNA"/>
</dbReference>
<proteinExistence type="inferred from homology"/>
<evidence type="ECO:0000313" key="19">
    <source>
        <dbReference type="Proteomes" id="UP000004848"/>
    </source>
</evidence>
<comment type="subunit">
    <text evidence="14 15">F-type ATPases have 2 components, F(1) - the catalytic core - and F(0) - the membrane proton channel. F(1) has five subunits: alpha(3), beta(3), gamma(1), delta(1), epsilon(1). F(0) has three main subunits: a(1), b(2) and c(10-14). The alpha and beta chains form an alternating ring which encloses part of the gamma chain. F(1) is attached to F(0) by a central stalk formed by the gamma and epsilon chains, while a peripheral stalk is formed by the delta and b chains.</text>
</comment>
<evidence type="ECO:0000256" key="3">
    <source>
        <dbReference type="ARBA" id="ARBA00022448"/>
    </source>
</evidence>
<comment type="function">
    <text evidence="13">Component of the F(0) channel, it forms part of the peripheral stalk, linking F(1) to F(0). The b'-subunit is a diverged and duplicated form of b found in plants and photosynthetic bacteria.</text>
</comment>
<dbReference type="AlphaFoldDB" id="A0NVD7"/>
<comment type="caution">
    <text evidence="18">The sequence shown here is derived from an EMBL/GenBank/DDBJ whole genome shotgun (WGS) entry which is preliminary data.</text>
</comment>
<dbReference type="GO" id="GO:0016787">
    <property type="term" value="F:hydrolase activity"/>
    <property type="evidence" value="ECO:0007669"/>
    <property type="project" value="UniProtKB-KW"/>
</dbReference>
<keyword evidence="8 15" id="KW-1133">Transmembrane helix</keyword>
<evidence type="ECO:0000256" key="14">
    <source>
        <dbReference type="ARBA" id="ARBA00025830"/>
    </source>
</evidence>
<keyword evidence="3 15" id="KW-0813">Transport</keyword>
<dbReference type="PANTHER" id="PTHR33445:SF1">
    <property type="entry name" value="ATP SYNTHASE SUBUNIT B"/>
    <property type="match status" value="1"/>
</dbReference>
<dbReference type="Pfam" id="PF00430">
    <property type="entry name" value="ATP-synt_B"/>
    <property type="match status" value="1"/>
</dbReference>
<evidence type="ECO:0000256" key="5">
    <source>
        <dbReference type="ARBA" id="ARBA00022547"/>
    </source>
</evidence>
<evidence type="ECO:0000256" key="8">
    <source>
        <dbReference type="ARBA" id="ARBA00022989"/>
    </source>
</evidence>
<keyword evidence="5 15" id="KW-0138">CF(0)</keyword>
<dbReference type="InterPro" id="IPR050059">
    <property type="entry name" value="ATP_synthase_B_chain"/>
</dbReference>
<dbReference type="GO" id="GO:0046933">
    <property type="term" value="F:proton-transporting ATP synthase activity, rotational mechanism"/>
    <property type="evidence" value="ECO:0007669"/>
    <property type="project" value="UniProtKB-UniRule"/>
</dbReference>
<dbReference type="eggNOG" id="COG0711">
    <property type="taxonomic scope" value="Bacteria"/>
</dbReference>
<keyword evidence="11 15" id="KW-0066">ATP synthesis</keyword>
<gene>
    <name evidence="15" type="primary">atpF</name>
    <name evidence="18" type="ORF">SIAM614_06458</name>
</gene>
<dbReference type="OrthoDB" id="8479836at2"/>
<dbReference type="GO" id="GO:0005886">
    <property type="term" value="C:plasma membrane"/>
    <property type="evidence" value="ECO:0007669"/>
    <property type="project" value="UniProtKB-SubCell"/>
</dbReference>
<comment type="function">
    <text evidence="12 15">F(1)F(0) ATP synthase produces ATP from ADP in the presence of a proton or sodium gradient. F-type ATPases consist of two structural domains, F(1) containing the extramembraneous catalytic core and F(0) containing the membrane proton channel, linked together by a central stalk and a peripheral stalk. During catalysis, ATP synthesis in the catalytic domain of F(1) is coupled via a rotary mechanism of the central stalk subunits to proton translocation.</text>
</comment>
<dbReference type="GO" id="GO:0046961">
    <property type="term" value="F:proton-transporting ATPase activity, rotational mechanism"/>
    <property type="evidence" value="ECO:0007669"/>
    <property type="project" value="TreeGrafter"/>
</dbReference>
<evidence type="ECO:0000256" key="4">
    <source>
        <dbReference type="ARBA" id="ARBA00022475"/>
    </source>
</evidence>
<name>A0NVD7_ROSAI</name>
<dbReference type="RefSeq" id="WP_006935780.1">
    <property type="nucleotide sequence ID" value="NZ_AAUW01000010.1"/>
</dbReference>
<keyword evidence="9 15" id="KW-0406">Ion transport</keyword>
<dbReference type="Proteomes" id="UP000004848">
    <property type="component" value="Unassembled WGS sequence"/>
</dbReference>
<evidence type="ECO:0000256" key="13">
    <source>
        <dbReference type="ARBA" id="ARBA00025614"/>
    </source>
</evidence>
<evidence type="ECO:0000256" key="10">
    <source>
        <dbReference type="ARBA" id="ARBA00023136"/>
    </source>
</evidence>
<comment type="subcellular location">
    <subcellularLocation>
        <location evidence="1">Cell inner membrane</location>
        <topology evidence="1">Single-pass membrane protein</topology>
    </subcellularLocation>
    <subcellularLocation>
        <location evidence="15">Cell membrane</location>
        <topology evidence="15">Single-pass membrane protein</topology>
    </subcellularLocation>
</comment>
<organism evidence="18 19">
    <name type="scientific">Roseibium aggregatum (strain ATCC 25650 / DSM 13394 / JCM 20685 / NBRC 16684 / NCIMB 2208 / IAM 12614 / B1)</name>
    <name type="common">Stappia aggregata</name>
    <dbReference type="NCBI Taxonomy" id="384765"/>
    <lineage>
        <taxon>Bacteria</taxon>
        <taxon>Pseudomonadati</taxon>
        <taxon>Pseudomonadota</taxon>
        <taxon>Alphaproteobacteria</taxon>
        <taxon>Hyphomicrobiales</taxon>
        <taxon>Stappiaceae</taxon>
        <taxon>Roseibium</taxon>
    </lineage>
</organism>
<keyword evidence="17" id="KW-0175">Coiled coil</keyword>
<evidence type="ECO:0000256" key="1">
    <source>
        <dbReference type="ARBA" id="ARBA00004377"/>
    </source>
</evidence>
<dbReference type="HAMAP" id="MF_01398">
    <property type="entry name" value="ATP_synth_b_bprime"/>
    <property type="match status" value="1"/>
</dbReference>
<protein>
    <recommendedName>
        <fullName evidence="15">ATP synthase subunit b</fullName>
    </recommendedName>
    <alternativeName>
        <fullName evidence="15">ATP synthase F(0) sector subunit b</fullName>
    </alternativeName>
    <alternativeName>
        <fullName evidence="15">ATPase subunit I</fullName>
    </alternativeName>
    <alternativeName>
        <fullName evidence="15">F-type ATPase subunit b</fullName>
        <shortName evidence="15">F-ATPase subunit b</shortName>
    </alternativeName>
</protein>
<dbReference type="InterPro" id="IPR002146">
    <property type="entry name" value="ATP_synth_b/b'su_bac/chlpt"/>
</dbReference>
<accession>A0NVD7</accession>
<evidence type="ECO:0000256" key="15">
    <source>
        <dbReference type="HAMAP-Rule" id="MF_01398"/>
    </source>
</evidence>
<evidence type="ECO:0000256" key="2">
    <source>
        <dbReference type="ARBA" id="ARBA00005513"/>
    </source>
</evidence>
<dbReference type="CDD" id="cd06503">
    <property type="entry name" value="ATP-synt_Fo_b"/>
    <property type="match status" value="1"/>
</dbReference>
<evidence type="ECO:0000256" key="7">
    <source>
        <dbReference type="ARBA" id="ARBA00022781"/>
    </source>
</evidence>
<feature type="transmembrane region" description="Helical" evidence="15">
    <location>
        <begin position="6"/>
        <end position="25"/>
    </location>
</feature>
<dbReference type="GO" id="GO:0045259">
    <property type="term" value="C:proton-transporting ATP synthase complex"/>
    <property type="evidence" value="ECO:0007669"/>
    <property type="project" value="UniProtKB-KW"/>
</dbReference>
<evidence type="ECO:0000256" key="17">
    <source>
        <dbReference type="SAM" id="Coils"/>
    </source>
</evidence>
<evidence type="ECO:0000256" key="9">
    <source>
        <dbReference type="ARBA" id="ARBA00023065"/>
    </source>
</evidence>
<reference evidence="18 19" key="1">
    <citation type="submission" date="2006-05" db="EMBL/GenBank/DDBJ databases">
        <authorList>
            <person name="King G."/>
            <person name="Ferriera S."/>
            <person name="Johnson J."/>
            <person name="Kravitz S."/>
            <person name="Beeson K."/>
            <person name="Sutton G."/>
            <person name="Rogers Y.-H."/>
            <person name="Friedman R."/>
            <person name="Frazier M."/>
            <person name="Venter J.C."/>
        </authorList>
    </citation>
    <scope>NUCLEOTIDE SEQUENCE [LARGE SCALE GENOMIC DNA]</scope>
    <source>
        <strain evidence="19">ATCC 25650 / DSM 13394 / JCM 20685 / NBRC 16684 / NCIMB 2208 / IAM 12614 / B1</strain>
    </source>
</reference>
<evidence type="ECO:0000256" key="12">
    <source>
        <dbReference type="ARBA" id="ARBA00025198"/>
    </source>
</evidence>